<feature type="domain" description="POTRA" evidence="10">
    <location>
        <begin position="83"/>
        <end position="152"/>
    </location>
</feature>
<sequence length="343" mass="37009">MRALSRYCGRSARKLSGFRRRRTEKMANDVNNRGRPCRHMSAGQRQRAYNRMRHRKRMKVLFYIIAFLAVIVTAVILCFVFVFRIQSVVVDGKSRYPTGQIMSVSGVKKGQNLFSVDTSSAAKKVGSACPYLTEVSVNRRLPCKVVISVKEGTPSGAVQWNGKYIMMDHTGRVMEVLSSKPSSVPVVKGLEINSAQVGGSAVFKDSQKSGLYQQVAKAISDNSFANVTVIDVSDMYDLSVTCRTTTGKSLQIKLGNSTYLGKKFRFAKATMAQHLSGEAGVFNVSSVSKEKSITWFTPASVASSASAASSASSSSASSKSTSSKENSSSVSKSEGEDSSGSGE</sequence>
<keyword evidence="2" id="KW-1003">Cell membrane</keyword>
<reference evidence="13 14" key="1">
    <citation type="submission" date="2019-11" db="EMBL/GenBank/DDBJ databases">
        <authorList>
            <person name="Ren C."/>
            <person name="Wang H."/>
            <person name="Xu Y."/>
        </authorList>
    </citation>
    <scope>NUCLEOTIDE SEQUENCE [LARGE SCALE GENOMIC DNA]</scope>
    <source>
        <strain evidence="14">JNU-WLY1368</strain>
        <strain evidence="11 13">LBM 19010</strain>
    </source>
</reference>
<feature type="transmembrane region" description="Helical" evidence="9">
    <location>
        <begin position="60"/>
        <end position="83"/>
    </location>
</feature>
<dbReference type="AlphaFoldDB" id="A0A859DQ63"/>
<dbReference type="Gene3D" id="3.10.20.310">
    <property type="entry name" value="membrane protein fhac"/>
    <property type="match status" value="1"/>
</dbReference>
<dbReference type="InterPro" id="IPR050487">
    <property type="entry name" value="FtsQ_DivIB"/>
</dbReference>
<evidence type="ECO:0000256" key="3">
    <source>
        <dbReference type="ARBA" id="ARBA00022618"/>
    </source>
</evidence>
<reference evidence="12" key="2">
    <citation type="journal article" date="2021" name="Appl. Environ. Microbiol.">
        <title>Adaptability of a Caproate-Producing Bacterium Contributes to Its Dominance in an Anaerobic Fermentation System.</title>
        <authorList>
            <person name="Wang H."/>
            <person name="Gu Y."/>
            <person name="Zhou W."/>
            <person name="Zhao D."/>
            <person name="Qiao Z."/>
            <person name="Zheng J."/>
            <person name="Gao J."/>
            <person name="Chen X."/>
            <person name="Ren C."/>
            <person name="Xu Y."/>
        </authorList>
    </citation>
    <scope>NUCLEOTIDE SEQUENCE</scope>
    <source>
        <strain evidence="12">JNU-WLY1368</strain>
    </source>
</reference>
<evidence type="ECO:0000256" key="7">
    <source>
        <dbReference type="ARBA" id="ARBA00023306"/>
    </source>
</evidence>
<keyword evidence="7" id="KW-0131">Cell cycle</keyword>
<keyword evidence="3" id="KW-0132">Cell division</keyword>
<proteinExistence type="predicted"/>
<evidence type="ECO:0000256" key="6">
    <source>
        <dbReference type="ARBA" id="ARBA00023136"/>
    </source>
</evidence>
<keyword evidence="4 9" id="KW-0812">Transmembrane</keyword>
<evidence type="ECO:0000313" key="12">
    <source>
        <dbReference type="EMBL" id="QKO29749.1"/>
    </source>
</evidence>
<evidence type="ECO:0000313" key="13">
    <source>
        <dbReference type="Proteomes" id="UP000501316"/>
    </source>
</evidence>
<dbReference type="EMBL" id="CP046161">
    <property type="protein sequence ID" value="QKO29749.1"/>
    <property type="molecule type" value="Genomic_DNA"/>
</dbReference>
<dbReference type="EMBL" id="CP046051">
    <property type="protein sequence ID" value="QKN23575.1"/>
    <property type="molecule type" value="Genomic_DNA"/>
</dbReference>
<keyword evidence="14" id="KW-1185">Reference proteome</keyword>
<dbReference type="PANTHER" id="PTHR37820">
    <property type="entry name" value="CELL DIVISION PROTEIN DIVIB"/>
    <property type="match status" value="1"/>
</dbReference>
<protein>
    <submittedName>
        <fullName evidence="11">FtsQ-type POTRA domain-containing protein</fullName>
    </submittedName>
</protein>
<evidence type="ECO:0000256" key="1">
    <source>
        <dbReference type="ARBA" id="ARBA00004370"/>
    </source>
</evidence>
<dbReference type="PANTHER" id="PTHR37820:SF1">
    <property type="entry name" value="CELL DIVISION PROTEIN FTSQ"/>
    <property type="match status" value="1"/>
</dbReference>
<evidence type="ECO:0000256" key="9">
    <source>
        <dbReference type="SAM" id="Phobius"/>
    </source>
</evidence>
<dbReference type="Proteomes" id="UP000501316">
    <property type="component" value="Chromosome"/>
</dbReference>
<accession>A0A859DQ63</accession>
<dbReference type="KEGG" id="clf:GJQ69_03185"/>
<gene>
    <name evidence="11" type="ORF">GJQ69_03185</name>
    <name evidence="12" type="ORF">GKP14_01180</name>
</gene>
<dbReference type="InterPro" id="IPR034746">
    <property type="entry name" value="POTRA"/>
</dbReference>
<dbReference type="GO" id="GO:0051301">
    <property type="term" value="P:cell division"/>
    <property type="evidence" value="ECO:0007669"/>
    <property type="project" value="UniProtKB-KW"/>
</dbReference>
<name>A0A859DQ63_9FIRM</name>
<dbReference type="PROSITE" id="PS51779">
    <property type="entry name" value="POTRA"/>
    <property type="match status" value="1"/>
</dbReference>
<keyword evidence="6 9" id="KW-0472">Membrane</keyword>
<dbReference type="GO" id="GO:0005886">
    <property type="term" value="C:plasma membrane"/>
    <property type="evidence" value="ECO:0007669"/>
    <property type="project" value="TreeGrafter"/>
</dbReference>
<evidence type="ECO:0000259" key="10">
    <source>
        <dbReference type="PROSITE" id="PS51779"/>
    </source>
</evidence>
<evidence type="ECO:0000256" key="5">
    <source>
        <dbReference type="ARBA" id="ARBA00022989"/>
    </source>
</evidence>
<keyword evidence="5 9" id="KW-1133">Transmembrane helix</keyword>
<dbReference type="InterPro" id="IPR013685">
    <property type="entry name" value="POTRA_FtsQ_type"/>
</dbReference>
<reference evidence="12" key="3">
    <citation type="journal article" date="2022" name="Int. J. Syst. Evol. Microbiol.">
        <title>Caproicibacterium lactatifermentans sp. nov., isolated from pit clay used for the production of Chinese strong aroma-type liquor.</title>
        <authorList>
            <person name="Wang H."/>
            <person name="Gu Y."/>
            <person name="Zhao D."/>
            <person name="Qiao Z."/>
            <person name="Zheng J."/>
            <person name="Gao J."/>
            <person name="Ren C."/>
            <person name="Xu Y."/>
        </authorList>
    </citation>
    <scope>NUCLEOTIDE SEQUENCE</scope>
    <source>
        <strain evidence="12">JNU-WLY1368</strain>
    </source>
</reference>
<comment type="subcellular location">
    <subcellularLocation>
        <location evidence="1">Membrane</location>
    </subcellularLocation>
</comment>
<evidence type="ECO:0000313" key="11">
    <source>
        <dbReference type="EMBL" id="QKN23575.1"/>
    </source>
</evidence>
<evidence type="ECO:0000256" key="8">
    <source>
        <dbReference type="SAM" id="MobiDB-lite"/>
    </source>
</evidence>
<evidence type="ECO:0000256" key="2">
    <source>
        <dbReference type="ARBA" id="ARBA00022475"/>
    </source>
</evidence>
<evidence type="ECO:0000313" key="14">
    <source>
        <dbReference type="Proteomes" id="UP000509623"/>
    </source>
</evidence>
<dbReference type="Pfam" id="PF08478">
    <property type="entry name" value="POTRA_1"/>
    <property type="match status" value="1"/>
</dbReference>
<evidence type="ECO:0000256" key="4">
    <source>
        <dbReference type="ARBA" id="ARBA00022692"/>
    </source>
</evidence>
<dbReference type="Proteomes" id="UP000509623">
    <property type="component" value="Chromosome"/>
</dbReference>
<feature type="region of interest" description="Disordered" evidence="8">
    <location>
        <begin position="305"/>
        <end position="343"/>
    </location>
</feature>
<organism evidence="11 13">
    <name type="scientific">Caproicibacterium lactatifermentans</name>
    <dbReference type="NCBI Taxonomy" id="2666138"/>
    <lineage>
        <taxon>Bacteria</taxon>
        <taxon>Bacillati</taxon>
        <taxon>Bacillota</taxon>
        <taxon>Clostridia</taxon>
        <taxon>Eubacteriales</taxon>
        <taxon>Oscillospiraceae</taxon>
        <taxon>Caproicibacterium</taxon>
    </lineage>
</organism>